<accession>A0A653VJ16</accession>
<dbReference type="PANTHER" id="PTHR43546">
    <property type="entry name" value="UPF0173 METAL-DEPENDENT HYDROLASE MJ1163-RELATED"/>
    <property type="match status" value="1"/>
</dbReference>
<proteinExistence type="predicted"/>
<evidence type="ECO:0000313" key="2">
    <source>
        <dbReference type="EMBL" id="VXC05473.1"/>
    </source>
</evidence>
<dbReference type="SUPFAM" id="SSF56281">
    <property type="entry name" value="Metallo-hydrolase/oxidoreductase"/>
    <property type="match status" value="1"/>
</dbReference>
<dbReference type="PROSITE" id="PS51257">
    <property type="entry name" value="PROKAR_LIPOPROTEIN"/>
    <property type="match status" value="1"/>
</dbReference>
<feature type="domain" description="Metallo-beta-lactamase" evidence="1">
    <location>
        <begin position="87"/>
        <end position="236"/>
    </location>
</feature>
<protein>
    <submittedName>
        <fullName evidence="2">L-ascorbate metabolism protein UlaG, beta-lactamase superfamily</fullName>
    </submittedName>
</protein>
<dbReference type="EMBL" id="CABWLR010000005">
    <property type="protein sequence ID" value="VXC05473.1"/>
    <property type="molecule type" value="Genomic_DNA"/>
</dbReference>
<dbReference type="Pfam" id="PF12706">
    <property type="entry name" value="Lactamase_B_2"/>
    <property type="match status" value="1"/>
</dbReference>
<dbReference type="InterPro" id="IPR050114">
    <property type="entry name" value="UPF0173_UPF0282_UlaG_hydrolase"/>
</dbReference>
<dbReference type="InterPro" id="IPR036866">
    <property type="entry name" value="RibonucZ/Hydroxyglut_hydro"/>
</dbReference>
<evidence type="ECO:0000313" key="3">
    <source>
        <dbReference type="Proteomes" id="UP000430202"/>
    </source>
</evidence>
<dbReference type="Proteomes" id="UP000430202">
    <property type="component" value="Unassembled WGS sequence"/>
</dbReference>
<dbReference type="AlphaFoldDB" id="A0A653VJ16"/>
<gene>
    <name evidence="2" type="ORF">MARI151_50487</name>
</gene>
<name>A0A653VJ16_9FLAO</name>
<dbReference type="PANTHER" id="PTHR43546:SF3">
    <property type="entry name" value="UPF0173 METAL-DEPENDENT HYDROLASE MJ1163"/>
    <property type="match status" value="1"/>
</dbReference>
<organism evidence="2 3">
    <name type="scientific">Maribacter litoralis</name>
    <dbReference type="NCBI Taxonomy" id="2059726"/>
    <lineage>
        <taxon>Bacteria</taxon>
        <taxon>Pseudomonadati</taxon>
        <taxon>Bacteroidota</taxon>
        <taxon>Flavobacteriia</taxon>
        <taxon>Flavobacteriales</taxon>
        <taxon>Flavobacteriaceae</taxon>
        <taxon>Maribacter</taxon>
    </lineage>
</organism>
<sequence>MNMNKLLLLIFITSISFSCKEAKKSENDMKSNQEVEEDISSTMKSENTNAKIDITPIEHATAVIEWNDVVIYLDPVGGAEAFEGQKQPSLILITDIHGDHLNIETLNELDTSNATFVVPQAVADELPEKFSEQLVIMNNGTSEVVSGITIEAIPMYNLREEALKFHSKGRGNGYVLNIDDQRIYFSGDTEDIPEMRALKNIDKAFICMNLPYTMTEESAAAAVLDFKPKQVYPYHYRGKPDVSDVEKFKNLVNAANQDIEVVQLDWYPNEEY</sequence>
<dbReference type="RefSeq" id="WP_407658210.1">
    <property type="nucleotide sequence ID" value="NZ_LR733271.1"/>
</dbReference>
<evidence type="ECO:0000259" key="1">
    <source>
        <dbReference type="Pfam" id="PF12706"/>
    </source>
</evidence>
<reference evidence="2 3" key="1">
    <citation type="submission" date="2019-10" db="EMBL/GenBank/DDBJ databases">
        <authorList>
            <person name="Karimi E."/>
        </authorList>
    </citation>
    <scope>NUCLEOTIDE SEQUENCE [LARGE SCALE GENOMIC DNA]</scope>
    <source>
        <strain evidence="2">Maribacter sp. 151</strain>
    </source>
</reference>
<dbReference type="InterPro" id="IPR001279">
    <property type="entry name" value="Metallo-B-lactamas"/>
</dbReference>
<dbReference type="Gene3D" id="3.60.15.10">
    <property type="entry name" value="Ribonuclease Z/Hydroxyacylglutathione hydrolase-like"/>
    <property type="match status" value="1"/>
</dbReference>
<keyword evidence="3" id="KW-1185">Reference proteome</keyword>